<reference evidence="19" key="2">
    <citation type="submission" date="2025-09" db="UniProtKB">
        <authorList>
            <consortium name="Ensembl"/>
        </authorList>
    </citation>
    <scope>IDENTIFICATION</scope>
</reference>
<dbReference type="GO" id="GO:0000166">
    <property type="term" value="F:nucleotide binding"/>
    <property type="evidence" value="ECO:0007669"/>
    <property type="project" value="UniProtKB-KW"/>
</dbReference>
<protein>
    <recommendedName>
        <fullName evidence="16">Glycoprotein-N-acetylgalactosamine 3-beta-galactosyltransferase 1</fullName>
        <ecNumber evidence="16">2.4.1.122</ecNumber>
    </recommendedName>
</protein>
<feature type="domain" description="Fringe-like glycosyltransferase" evidence="18">
    <location>
        <begin position="108"/>
        <end position="270"/>
    </location>
</feature>
<evidence type="ECO:0000313" key="20">
    <source>
        <dbReference type="Proteomes" id="UP000694388"/>
    </source>
</evidence>
<accession>A0A8C4QKN5</accession>
<feature type="region of interest" description="Disordered" evidence="17">
    <location>
        <begin position="369"/>
        <end position="443"/>
    </location>
</feature>
<dbReference type="GO" id="GO:0001525">
    <property type="term" value="P:angiogenesis"/>
    <property type="evidence" value="ECO:0007669"/>
    <property type="project" value="UniProtKB-ARBA"/>
</dbReference>
<evidence type="ECO:0000256" key="14">
    <source>
        <dbReference type="ARBA" id="ARBA00023211"/>
    </source>
</evidence>
<keyword evidence="8 16" id="KW-0479">Metal-binding</keyword>
<evidence type="ECO:0000256" key="15">
    <source>
        <dbReference type="ARBA" id="ARBA00048842"/>
    </source>
</evidence>
<name>A0A8C4QKN5_EPTBU</name>
<dbReference type="InterPro" id="IPR003378">
    <property type="entry name" value="Fringe-like_glycosylTrfase"/>
</dbReference>
<feature type="transmembrane region" description="Helical" evidence="16">
    <location>
        <begin position="21"/>
        <end position="42"/>
    </location>
</feature>
<feature type="compositionally biased region" description="Polar residues" evidence="17">
    <location>
        <begin position="374"/>
        <end position="384"/>
    </location>
</feature>
<dbReference type="GO" id="GO:0016020">
    <property type="term" value="C:membrane"/>
    <property type="evidence" value="ECO:0007669"/>
    <property type="project" value="UniProtKB-SubCell"/>
</dbReference>
<dbReference type="GO" id="GO:0016263">
    <property type="term" value="F:glycoprotein-N-acetylgalactosamine 3-beta-galactosyltransferase activity"/>
    <property type="evidence" value="ECO:0007669"/>
    <property type="project" value="UniProtKB-UniRule"/>
</dbReference>
<organism evidence="19 20">
    <name type="scientific">Eptatretus burgeri</name>
    <name type="common">Inshore hagfish</name>
    <dbReference type="NCBI Taxonomy" id="7764"/>
    <lineage>
        <taxon>Eukaryota</taxon>
        <taxon>Metazoa</taxon>
        <taxon>Chordata</taxon>
        <taxon>Craniata</taxon>
        <taxon>Vertebrata</taxon>
        <taxon>Cyclostomata</taxon>
        <taxon>Myxini</taxon>
        <taxon>Myxiniformes</taxon>
        <taxon>Myxinidae</taxon>
        <taxon>Eptatretinae</taxon>
        <taxon>Eptatretus</taxon>
    </lineage>
</organism>
<comment type="catalytic activity">
    <reaction evidence="15 16">
        <text>an N-acetyl-alpha-D-galactosaminyl derivative + UDP-alpha-D-galactose = a beta-D-galactosyl-(1-&gt;3)-N-acetyl-alpha-D-galactosaminyl derivative + UDP + H(+)</text>
        <dbReference type="Rhea" id="RHEA:15621"/>
        <dbReference type="ChEBI" id="CHEBI:15378"/>
        <dbReference type="ChEBI" id="CHEBI:28257"/>
        <dbReference type="ChEBI" id="CHEBI:58223"/>
        <dbReference type="ChEBI" id="CHEBI:66914"/>
        <dbReference type="ChEBI" id="CHEBI:133470"/>
        <dbReference type="EC" id="2.4.1.122"/>
    </reaction>
</comment>
<keyword evidence="6 16" id="KW-0808">Transferase</keyword>
<dbReference type="GO" id="GO:0046872">
    <property type="term" value="F:metal ion binding"/>
    <property type="evidence" value="ECO:0007669"/>
    <property type="project" value="UniProtKB-KW"/>
</dbReference>
<keyword evidence="13" id="KW-1015">Disulfide bond</keyword>
<keyword evidence="11 16" id="KW-1133">Transmembrane helix</keyword>
<evidence type="ECO:0000256" key="17">
    <source>
        <dbReference type="SAM" id="MobiDB-lite"/>
    </source>
</evidence>
<dbReference type="AlphaFoldDB" id="A0A8C4QKN5"/>
<comment type="cofactor">
    <cofactor evidence="1 16">
        <name>Mn(2+)</name>
        <dbReference type="ChEBI" id="CHEBI:29035"/>
    </cofactor>
</comment>
<comment type="similarity">
    <text evidence="4 16">Belongs to the glycosyltransferase 31 family. Beta3-Gal-T subfamily.</text>
</comment>
<evidence type="ECO:0000256" key="9">
    <source>
        <dbReference type="ARBA" id="ARBA00022741"/>
    </source>
</evidence>
<dbReference type="Gene3D" id="3.90.550.50">
    <property type="match status" value="1"/>
</dbReference>
<comment type="function">
    <text evidence="16">Glycosyltransferase that generates the core 1 O-glycan Gal-beta1-3GalNAc-alpha1-Ser/Thr (T antigen), which is a precursor for many extended O-glycans in glycoproteins.</text>
</comment>
<evidence type="ECO:0000256" key="2">
    <source>
        <dbReference type="ARBA" id="ARBA00004606"/>
    </source>
</evidence>
<evidence type="ECO:0000256" key="11">
    <source>
        <dbReference type="ARBA" id="ARBA00022989"/>
    </source>
</evidence>
<dbReference type="PANTHER" id="PTHR23033:SF9">
    <property type="entry name" value="GLYCOPROTEIN-N-ACETYLGALACTOSAMINE 3-BETA-GALACTOSYLTRANSFERASE 1-A"/>
    <property type="match status" value="1"/>
</dbReference>
<evidence type="ECO:0000256" key="7">
    <source>
        <dbReference type="ARBA" id="ARBA00022692"/>
    </source>
</evidence>
<evidence type="ECO:0000313" key="19">
    <source>
        <dbReference type="Ensembl" id="ENSEBUP00000016959.1"/>
    </source>
</evidence>
<evidence type="ECO:0000256" key="4">
    <source>
        <dbReference type="ARBA" id="ARBA00006462"/>
    </source>
</evidence>
<keyword evidence="5 16" id="KW-0328">Glycosyltransferase</keyword>
<keyword evidence="20" id="KW-1185">Reference proteome</keyword>
<feature type="compositionally biased region" description="Basic and acidic residues" evidence="17">
    <location>
        <begin position="420"/>
        <end position="433"/>
    </location>
</feature>
<evidence type="ECO:0000256" key="5">
    <source>
        <dbReference type="ARBA" id="ARBA00022676"/>
    </source>
</evidence>
<evidence type="ECO:0000256" key="8">
    <source>
        <dbReference type="ARBA" id="ARBA00022723"/>
    </source>
</evidence>
<keyword evidence="14 16" id="KW-0464">Manganese</keyword>
<comment type="pathway">
    <text evidence="3">Protein modification; protein glycosylation.</text>
</comment>
<dbReference type="PANTHER" id="PTHR23033">
    <property type="entry name" value="BETA1,3-GALACTOSYLTRANSFERASE"/>
    <property type="match status" value="1"/>
</dbReference>
<feature type="compositionally biased region" description="Polar residues" evidence="17">
    <location>
        <begin position="434"/>
        <end position="443"/>
    </location>
</feature>
<dbReference type="Pfam" id="PF02434">
    <property type="entry name" value="Fringe"/>
    <property type="match status" value="1"/>
</dbReference>
<evidence type="ECO:0000256" key="1">
    <source>
        <dbReference type="ARBA" id="ARBA00001936"/>
    </source>
</evidence>
<evidence type="ECO:0000256" key="16">
    <source>
        <dbReference type="RuleBase" id="RU364049"/>
    </source>
</evidence>
<dbReference type="UniPathway" id="UPA00378"/>
<dbReference type="Proteomes" id="UP000694388">
    <property type="component" value="Unplaced"/>
</dbReference>
<evidence type="ECO:0000256" key="6">
    <source>
        <dbReference type="ARBA" id="ARBA00022679"/>
    </source>
</evidence>
<evidence type="ECO:0000259" key="18">
    <source>
        <dbReference type="Pfam" id="PF02434"/>
    </source>
</evidence>
<comment type="subcellular location">
    <subcellularLocation>
        <location evidence="2 16">Membrane</location>
        <topology evidence="2 16">Single-pass type II membrane protein</topology>
    </subcellularLocation>
</comment>
<dbReference type="GeneTree" id="ENSGT00940000155000"/>
<sequence>MSTVSPVPRSHTMLPRTKKSFLSLACGMGLGFLFCSTLLVMYRSKRLQSHDDIILLENDPHAPHQEHDKVAEIDSVFQQMDFNLNDKSHMDEDDSIADEVHQRVRVLCWIMTTPKNLETKTRHVKATWTRRCNKVLFMSSEENAEFPTIGLGTEEGRDKLYWKTIRAFQYIYKHNFEDADWFLKADDDTFVIVDNLRLMLSNYTPEQPIYFGRHFRPYVKQGYMSGGAGYVLSREALHRFVTAFNDGTCTHTSTVEDLALGGCMEKTGVKPGDSRDAVKRETFHPFVPEHHLIRGVLPKSFWYWKYCYYPANEGPECCSDFSISFHYVDWVWMYVLEYYSLHLRAYGFQSQYVAPLSPYLQNALRNRTRDKTPNNHQLEPTNQAKPEKDQMENKIEAVLQREDKAKDAQDEVNEEINNMVDREPKHDEQKQTVKLENTNKNVK</sequence>
<dbReference type="EC" id="2.4.1.122" evidence="16"/>
<feature type="compositionally biased region" description="Basic and acidic residues" evidence="17">
    <location>
        <begin position="385"/>
        <end position="409"/>
    </location>
</feature>
<evidence type="ECO:0000256" key="10">
    <source>
        <dbReference type="ARBA" id="ARBA00022968"/>
    </source>
</evidence>
<dbReference type="InterPro" id="IPR026050">
    <property type="entry name" value="C1GALT1/C1GALT1_chp1"/>
</dbReference>
<evidence type="ECO:0000256" key="3">
    <source>
        <dbReference type="ARBA" id="ARBA00004922"/>
    </source>
</evidence>
<keyword evidence="9" id="KW-0547">Nucleotide-binding</keyword>
<keyword evidence="7 16" id="KW-0812">Transmembrane</keyword>
<dbReference type="Ensembl" id="ENSEBUT00000017535.1">
    <property type="protein sequence ID" value="ENSEBUP00000016959.1"/>
    <property type="gene ID" value="ENSEBUG00000010616.1"/>
</dbReference>
<keyword evidence="10 16" id="KW-0735">Signal-anchor</keyword>
<reference evidence="19" key="1">
    <citation type="submission" date="2025-08" db="UniProtKB">
        <authorList>
            <consortium name="Ensembl"/>
        </authorList>
    </citation>
    <scope>IDENTIFICATION</scope>
</reference>
<keyword evidence="12 16" id="KW-0472">Membrane</keyword>
<evidence type="ECO:0000256" key="12">
    <source>
        <dbReference type="ARBA" id="ARBA00023136"/>
    </source>
</evidence>
<dbReference type="FunFam" id="3.90.550.50:FF:000007">
    <property type="entry name" value="Glycoprotein-N-acetylgalactosamine 3-beta-galactosyltransferase 1"/>
    <property type="match status" value="1"/>
</dbReference>
<evidence type="ECO:0000256" key="13">
    <source>
        <dbReference type="ARBA" id="ARBA00023157"/>
    </source>
</evidence>
<proteinExistence type="inferred from homology"/>